<evidence type="ECO:0008006" key="4">
    <source>
        <dbReference type="Google" id="ProtNLM"/>
    </source>
</evidence>
<evidence type="ECO:0000313" key="3">
    <source>
        <dbReference type="Proteomes" id="UP000192578"/>
    </source>
</evidence>
<proteinExistence type="predicted"/>
<comment type="caution">
    <text evidence="2">The sequence shown here is derived from an EMBL/GenBank/DDBJ whole genome shotgun (WGS) entry which is preliminary data.</text>
</comment>
<dbReference type="CDD" id="cd22823">
    <property type="entry name" value="Gal_Rha_Lectin"/>
    <property type="match status" value="1"/>
</dbReference>
<keyword evidence="1" id="KW-0732">Signal</keyword>
<name>A0A1W0XFQ9_HYPEX</name>
<keyword evidence="3" id="KW-1185">Reference proteome</keyword>
<gene>
    <name evidence="2" type="ORF">BV898_00311</name>
</gene>
<dbReference type="AlphaFoldDB" id="A0A1W0XFQ9"/>
<dbReference type="Proteomes" id="UP000192578">
    <property type="component" value="Unassembled WGS sequence"/>
</dbReference>
<evidence type="ECO:0000256" key="1">
    <source>
        <dbReference type="SAM" id="SignalP"/>
    </source>
</evidence>
<evidence type="ECO:0000313" key="2">
    <source>
        <dbReference type="EMBL" id="OQV26191.1"/>
    </source>
</evidence>
<organism evidence="2 3">
    <name type="scientific">Hypsibius exemplaris</name>
    <name type="common">Freshwater tardigrade</name>
    <dbReference type="NCBI Taxonomy" id="2072580"/>
    <lineage>
        <taxon>Eukaryota</taxon>
        <taxon>Metazoa</taxon>
        <taxon>Ecdysozoa</taxon>
        <taxon>Tardigrada</taxon>
        <taxon>Eutardigrada</taxon>
        <taxon>Parachela</taxon>
        <taxon>Hypsibioidea</taxon>
        <taxon>Hypsibiidae</taxon>
        <taxon>Hypsibius</taxon>
    </lineage>
</organism>
<dbReference type="EMBL" id="MTYJ01000001">
    <property type="protein sequence ID" value="OQV26191.1"/>
    <property type="molecule type" value="Genomic_DNA"/>
</dbReference>
<sequence>MQTKLMIAFMVAFFLVHVDSLPAARPRIVESIFPDTTKKLTCSQKNVRIINAKYSSQPQLSACPDVDATEKIKKLCAGKTSCQVRADVSVVMGQATRLSKQQRDSCVQRPLQLTYSCVSPKDGATNEEPVVLQGVVPIELLS</sequence>
<feature type="signal peptide" evidence="1">
    <location>
        <begin position="1"/>
        <end position="20"/>
    </location>
</feature>
<protein>
    <recommendedName>
        <fullName evidence="4">SUEL-type lectin domain-containing protein</fullName>
    </recommendedName>
</protein>
<accession>A0A1W0XFQ9</accession>
<reference evidence="3" key="1">
    <citation type="submission" date="2017-01" db="EMBL/GenBank/DDBJ databases">
        <title>Comparative genomics of anhydrobiosis in the tardigrade Hypsibius dujardini.</title>
        <authorList>
            <person name="Yoshida Y."/>
            <person name="Koutsovoulos G."/>
            <person name="Laetsch D."/>
            <person name="Stevens L."/>
            <person name="Kumar S."/>
            <person name="Horikawa D."/>
            <person name="Ishino K."/>
            <person name="Komine S."/>
            <person name="Tomita M."/>
            <person name="Blaxter M."/>
            <person name="Arakawa K."/>
        </authorList>
    </citation>
    <scope>NUCLEOTIDE SEQUENCE [LARGE SCALE GENOMIC DNA]</scope>
    <source>
        <strain evidence="3">Z151</strain>
    </source>
</reference>
<feature type="chain" id="PRO_5012641914" description="SUEL-type lectin domain-containing protein" evidence="1">
    <location>
        <begin position="21"/>
        <end position="142"/>
    </location>
</feature>